<gene>
    <name evidence="2" type="ORF">KC19_4G069400</name>
</gene>
<sequence>MKPLPCPKIQSKNSTDHPSRADHQRQYHHHASLNPPTRLTQNYSPARPPPNGTQPITPPEADSPAVTSIPRRTRPMDPPPLSSPCSPAAASEPCLPDSPTPPPSHAINPRALGNEFQAGAPSEATQPQQRHLSAIPAY</sequence>
<organism evidence="2 3">
    <name type="scientific">Ceratodon purpureus</name>
    <name type="common">Fire moss</name>
    <name type="synonym">Dicranum purpureum</name>
    <dbReference type="NCBI Taxonomy" id="3225"/>
    <lineage>
        <taxon>Eukaryota</taxon>
        <taxon>Viridiplantae</taxon>
        <taxon>Streptophyta</taxon>
        <taxon>Embryophyta</taxon>
        <taxon>Bryophyta</taxon>
        <taxon>Bryophytina</taxon>
        <taxon>Bryopsida</taxon>
        <taxon>Dicranidae</taxon>
        <taxon>Pseudoditrichales</taxon>
        <taxon>Ditrichaceae</taxon>
        <taxon>Ceratodon</taxon>
    </lineage>
</organism>
<protein>
    <submittedName>
        <fullName evidence="2">Uncharacterized protein</fullName>
    </submittedName>
</protein>
<keyword evidence="3" id="KW-1185">Reference proteome</keyword>
<evidence type="ECO:0000313" key="3">
    <source>
        <dbReference type="Proteomes" id="UP000822688"/>
    </source>
</evidence>
<feature type="compositionally biased region" description="Basic and acidic residues" evidence="1">
    <location>
        <begin position="14"/>
        <end position="25"/>
    </location>
</feature>
<reference evidence="2" key="1">
    <citation type="submission" date="2020-06" db="EMBL/GenBank/DDBJ databases">
        <title>WGS assembly of Ceratodon purpureus strain R40.</title>
        <authorList>
            <person name="Carey S.B."/>
            <person name="Jenkins J."/>
            <person name="Shu S."/>
            <person name="Lovell J.T."/>
            <person name="Sreedasyam A."/>
            <person name="Maumus F."/>
            <person name="Tiley G.P."/>
            <person name="Fernandez-Pozo N."/>
            <person name="Barry K."/>
            <person name="Chen C."/>
            <person name="Wang M."/>
            <person name="Lipzen A."/>
            <person name="Daum C."/>
            <person name="Saski C.A."/>
            <person name="Payton A.C."/>
            <person name="Mcbreen J.C."/>
            <person name="Conrad R.E."/>
            <person name="Kollar L.M."/>
            <person name="Olsson S."/>
            <person name="Huttunen S."/>
            <person name="Landis J.B."/>
            <person name="Wickett N.J."/>
            <person name="Johnson M.G."/>
            <person name="Rensing S.A."/>
            <person name="Grimwood J."/>
            <person name="Schmutz J."/>
            <person name="Mcdaniel S.F."/>
        </authorList>
    </citation>
    <scope>NUCLEOTIDE SEQUENCE</scope>
    <source>
        <strain evidence="2">R40</strain>
    </source>
</reference>
<name>A0A8T0I9A6_CERPU</name>
<feature type="compositionally biased region" description="Low complexity" evidence="1">
    <location>
        <begin position="83"/>
        <end position="95"/>
    </location>
</feature>
<dbReference type="AlphaFoldDB" id="A0A8T0I9A6"/>
<feature type="compositionally biased region" description="Polar residues" evidence="1">
    <location>
        <begin position="34"/>
        <end position="44"/>
    </location>
</feature>
<dbReference type="EMBL" id="CM026424">
    <property type="protein sequence ID" value="KAG0579058.1"/>
    <property type="molecule type" value="Genomic_DNA"/>
</dbReference>
<evidence type="ECO:0000256" key="1">
    <source>
        <dbReference type="SAM" id="MobiDB-lite"/>
    </source>
</evidence>
<feature type="region of interest" description="Disordered" evidence="1">
    <location>
        <begin position="1"/>
        <end position="138"/>
    </location>
</feature>
<proteinExistence type="predicted"/>
<accession>A0A8T0I9A6</accession>
<feature type="compositionally biased region" description="Pro residues" evidence="1">
    <location>
        <begin position="46"/>
        <end position="58"/>
    </location>
</feature>
<comment type="caution">
    <text evidence="2">The sequence shown here is derived from an EMBL/GenBank/DDBJ whole genome shotgun (WGS) entry which is preliminary data.</text>
</comment>
<dbReference type="Proteomes" id="UP000822688">
    <property type="component" value="Chromosome 4"/>
</dbReference>
<evidence type="ECO:0000313" key="2">
    <source>
        <dbReference type="EMBL" id="KAG0579058.1"/>
    </source>
</evidence>